<feature type="region of interest" description="Disordered" evidence="1">
    <location>
        <begin position="116"/>
        <end position="143"/>
    </location>
</feature>
<feature type="compositionally biased region" description="Polar residues" evidence="1">
    <location>
        <begin position="494"/>
        <end position="503"/>
    </location>
</feature>
<name>A0A194VC73_CYTMA</name>
<feature type="compositionally biased region" description="Polar residues" evidence="1">
    <location>
        <begin position="116"/>
        <end position="127"/>
    </location>
</feature>
<evidence type="ECO:0000313" key="2">
    <source>
        <dbReference type="EMBL" id="KUI61494.1"/>
    </source>
</evidence>
<sequence length="625" mass="69333">MRDVLHDIDFLLPGLPIIVFPGPLIGTLRPRANVAVTAHNAEPASSNAPKREENRTFDDRSLCSTIALGSGTALEAKSTEKISGTRRALPESFNIGDMGDCLIAWGPGIRQLENMASTQSRRPPHSSSDLRKSSPATSSHIPMPSLTCTWENAVLKGGASAIELEDPEQLPDKDCERQTYNELVNNVGLPLYPNHLIDEVAKDPIAHWNMLRLWLDGPPDFEPEPGPHMNRDAFKFQLRSWLDFRRWQTHNRREGRPRYVEVDCHFGPLDQAFNIFAWEFSRASSTYTEAVQNLLAQYGSSHGPKDAARVQRSLKDACGLEFTEEFRDRGYVNKIESAIRHQREREQASAAVESAKFATLQAHQEAADNPNSSLLSPAAHMQRFVIATSKLDATKKFLKLVKERNTLVRNFKRAKRNHQISKDDAACYNMRVRWIMDQIPLIETGLNEPSVADTTPDAVRGTKQARRKEDYEATHEQSSKKQRLDAGDPGLPSGLQTTSNSITERLKRSHEFNAYDKPVVKRVKQGNQGRASHGGTTGSSGAELVEDSQETGRLHGDGLAIEETVEILSSRARKNNDSLRKKSSSLTAQSSTTSKALCHGARTAPSTPISSISAVVLNPAHHPIQ</sequence>
<keyword evidence="3" id="KW-1185">Reference proteome</keyword>
<dbReference type="EMBL" id="KN714778">
    <property type="protein sequence ID" value="KUI61494.1"/>
    <property type="molecule type" value="Genomic_DNA"/>
</dbReference>
<evidence type="ECO:0000313" key="3">
    <source>
        <dbReference type="Proteomes" id="UP000078576"/>
    </source>
</evidence>
<feature type="region of interest" description="Disordered" evidence="1">
    <location>
        <begin position="447"/>
        <end position="549"/>
    </location>
</feature>
<feature type="compositionally biased region" description="Basic and acidic residues" evidence="1">
    <location>
        <begin position="467"/>
        <end position="486"/>
    </location>
</feature>
<gene>
    <name evidence="2" type="ORF">VP1G_08661</name>
</gene>
<feature type="compositionally biased region" description="Polar residues" evidence="1">
    <location>
        <begin position="134"/>
        <end position="143"/>
    </location>
</feature>
<evidence type="ECO:0000256" key="1">
    <source>
        <dbReference type="SAM" id="MobiDB-lite"/>
    </source>
</evidence>
<dbReference type="OrthoDB" id="5419928at2759"/>
<reference evidence="3" key="1">
    <citation type="submission" date="2014-12" db="EMBL/GenBank/DDBJ databases">
        <title>Genome Sequence of Valsa Canker Pathogens Uncovers a Specific Adaption of Colonization on Woody Bark.</title>
        <authorList>
            <person name="Yin Z."/>
            <person name="Liu H."/>
            <person name="Gao X."/>
            <person name="Li Z."/>
            <person name="Song N."/>
            <person name="Ke X."/>
            <person name="Dai Q."/>
            <person name="Wu Y."/>
            <person name="Sun Y."/>
            <person name="Xu J.-R."/>
            <person name="Kang Z.K."/>
            <person name="Wang L."/>
            <person name="Huang L."/>
        </authorList>
    </citation>
    <scope>NUCLEOTIDE SEQUENCE [LARGE SCALE GENOMIC DNA]</scope>
    <source>
        <strain evidence="3">SXYL134</strain>
    </source>
</reference>
<dbReference type="AlphaFoldDB" id="A0A194VC73"/>
<protein>
    <submittedName>
        <fullName evidence="2">Uncharacterized protein</fullName>
    </submittedName>
</protein>
<feature type="region of interest" description="Disordered" evidence="1">
    <location>
        <begin position="572"/>
        <end position="606"/>
    </location>
</feature>
<dbReference type="STRING" id="694573.A0A194VC73"/>
<proteinExistence type="predicted"/>
<feature type="compositionally biased region" description="Low complexity" evidence="1">
    <location>
        <begin position="584"/>
        <end position="597"/>
    </location>
</feature>
<dbReference type="Proteomes" id="UP000078576">
    <property type="component" value="Unassembled WGS sequence"/>
</dbReference>
<organism evidence="2 3">
    <name type="scientific">Cytospora mali</name>
    <name type="common">Apple Valsa canker fungus</name>
    <name type="synonym">Valsa mali</name>
    <dbReference type="NCBI Taxonomy" id="578113"/>
    <lineage>
        <taxon>Eukaryota</taxon>
        <taxon>Fungi</taxon>
        <taxon>Dikarya</taxon>
        <taxon>Ascomycota</taxon>
        <taxon>Pezizomycotina</taxon>
        <taxon>Sordariomycetes</taxon>
        <taxon>Sordariomycetidae</taxon>
        <taxon>Diaporthales</taxon>
        <taxon>Cytosporaceae</taxon>
        <taxon>Cytospora</taxon>
    </lineage>
</organism>
<feature type="compositionally biased region" description="Basic and acidic residues" evidence="1">
    <location>
        <begin position="504"/>
        <end position="514"/>
    </location>
</feature>
<accession>A0A194VC73</accession>